<comment type="caution">
    <text evidence="1">The sequence shown here is derived from an EMBL/GenBank/DDBJ whole genome shotgun (WGS) entry which is preliminary data.</text>
</comment>
<evidence type="ECO:0000313" key="2">
    <source>
        <dbReference type="Proteomes" id="UP001056120"/>
    </source>
</evidence>
<sequence length="110" mass="12363">MCWIILGFSRPNARFAPDSHLLANLLLRNQGVGEWILKLIKDLFVDAAKSEEMIQRDERIKGRKPYIPRKISVAYALLIILYRGTSNGTEFIQKQGLIDAAESSGLSCSL</sequence>
<name>A0ACB9IYX2_9ASTR</name>
<reference evidence="1 2" key="2">
    <citation type="journal article" date="2022" name="Mol. Ecol. Resour.">
        <title>The genomes of chicory, endive, great burdock and yacon provide insights into Asteraceae paleo-polyploidization history and plant inulin production.</title>
        <authorList>
            <person name="Fan W."/>
            <person name="Wang S."/>
            <person name="Wang H."/>
            <person name="Wang A."/>
            <person name="Jiang F."/>
            <person name="Liu H."/>
            <person name="Zhao H."/>
            <person name="Xu D."/>
            <person name="Zhang Y."/>
        </authorList>
    </citation>
    <scope>NUCLEOTIDE SEQUENCE [LARGE SCALE GENOMIC DNA]</scope>
    <source>
        <strain evidence="2">cv. Yunnan</strain>
        <tissue evidence="1">Leaves</tissue>
    </source>
</reference>
<evidence type="ECO:0000313" key="1">
    <source>
        <dbReference type="EMBL" id="KAI3813124.1"/>
    </source>
</evidence>
<reference evidence="2" key="1">
    <citation type="journal article" date="2022" name="Mol. Ecol. Resour.">
        <title>The genomes of chicory, endive, great burdock and yacon provide insights into Asteraceae palaeo-polyploidization history and plant inulin production.</title>
        <authorList>
            <person name="Fan W."/>
            <person name="Wang S."/>
            <person name="Wang H."/>
            <person name="Wang A."/>
            <person name="Jiang F."/>
            <person name="Liu H."/>
            <person name="Zhao H."/>
            <person name="Xu D."/>
            <person name="Zhang Y."/>
        </authorList>
    </citation>
    <scope>NUCLEOTIDE SEQUENCE [LARGE SCALE GENOMIC DNA]</scope>
    <source>
        <strain evidence="2">cv. Yunnan</strain>
    </source>
</reference>
<dbReference type="Proteomes" id="UP001056120">
    <property type="component" value="Linkage Group LG06"/>
</dbReference>
<keyword evidence="2" id="KW-1185">Reference proteome</keyword>
<dbReference type="EMBL" id="CM042023">
    <property type="protein sequence ID" value="KAI3813124.1"/>
    <property type="molecule type" value="Genomic_DNA"/>
</dbReference>
<organism evidence="1 2">
    <name type="scientific">Smallanthus sonchifolius</name>
    <dbReference type="NCBI Taxonomy" id="185202"/>
    <lineage>
        <taxon>Eukaryota</taxon>
        <taxon>Viridiplantae</taxon>
        <taxon>Streptophyta</taxon>
        <taxon>Embryophyta</taxon>
        <taxon>Tracheophyta</taxon>
        <taxon>Spermatophyta</taxon>
        <taxon>Magnoliopsida</taxon>
        <taxon>eudicotyledons</taxon>
        <taxon>Gunneridae</taxon>
        <taxon>Pentapetalae</taxon>
        <taxon>asterids</taxon>
        <taxon>campanulids</taxon>
        <taxon>Asterales</taxon>
        <taxon>Asteraceae</taxon>
        <taxon>Asteroideae</taxon>
        <taxon>Heliantheae alliance</taxon>
        <taxon>Millerieae</taxon>
        <taxon>Smallanthus</taxon>
    </lineage>
</organism>
<proteinExistence type="predicted"/>
<protein>
    <submittedName>
        <fullName evidence="1">Uncharacterized protein</fullName>
    </submittedName>
</protein>
<accession>A0ACB9IYX2</accession>
<gene>
    <name evidence="1" type="ORF">L1987_17840</name>
</gene>